<reference evidence="9 10" key="1">
    <citation type="submission" date="2019-10" db="EMBL/GenBank/DDBJ databases">
        <authorList>
            <person name="Palmer J.M."/>
        </authorList>
    </citation>
    <scope>NUCLEOTIDE SEQUENCE [LARGE SCALE GENOMIC DNA]</scope>
    <source>
        <strain evidence="9 10">TWF730</strain>
    </source>
</reference>
<organism evidence="9 10">
    <name type="scientific">Orbilia blumenaviensis</name>
    <dbReference type="NCBI Taxonomy" id="1796055"/>
    <lineage>
        <taxon>Eukaryota</taxon>
        <taxon>Fungi</taxon>
        <taxon>Dikarya</taxon>
        <taxon>Ascomycota</taxon>
        <taxon>Pezizomycotina</taxon>
        <taxon>Orbiliomycetes</taxon>
        <taxon>Orbiliales</taxon>
        <taxon>Orbiliaceae</taxon>
        <taxon>Orbilia</taxon>
    </lineage>
</organism>
<feature type="region of interest" description="Disordered" evidence="6">
    <location>
        <begin position="538"/>
        <end position="557"/>
    </location>
</feature>
<dbReference type="CDD" id="cd00306">
    <property type="entry name" value="Peptidases_S8_S53"/>
    <property type="match status" value="1"/>
</dbReference>
<protein>
    <recommendedName>
        <fullName evidence="11">Peptidase S8/S53 domain-containing protein</fullName>
    </recommendedName>
</protein>
<evidence type="ECO:0000256" key="6">
    <source>
        <dbReference type="SAM" id="MobiDB-lite"/>
    </source>
</evidence>
<dbReference type="AlphaFoldDB" id="A0AAV9VMS6"/>
<feature type="active site" description="Charge relay system" evidence="5">
    <location>
        <position position="730"/>
    </location>
</feature>
<feature type="domain" description="Peptidase S8/S53" evidence="7">
    <location>
        <begin position="687"/>
        <end position="897"/>
    </location>
</feature>
<evidence type="ECO:0000256" key="4">
    <source>
        <dbReference type="ARBA" id="ARBA00022825"/>
    </source>
</evidence>
<dbReference type="SUPFAM" id="SSF52743">
    <property type="entry name" value="Subtilisin-like"/>
    <property type="match status" value="1"/>
</dbReference>
<dbReference type="Pfam" id="PF00082">
    <property type="entry name" value="Peptidase_S8"/>
    <property type="match status" value="1"/>
</dbReference>
<dbReference type="InterPro" id="IPR050131">
    <property type="entry name" value="Peptidase_S8_subtilisin-like"/>
</dbReference>
<dbReference type="GO" id="GO:0004252">
    <property type="term" value="F:serine-type endopeptidase activity"/>
    <property type="evidence" value="ECO:0007669"/>
    <property type="project" value="UniProtKB-UniRule"/>
</dbReference>
<evidence type="ECO:0000259" key="7">
    <source>
        <dbReference type="Pfam" id="PF00082"/>
    </source>
</evidence>
<keyword evidence="4 5" id="KW-0720">Serine protease</keyword>
<keyword evidence="10" id="KW-1185">Reference proteome</keyword>
<dbReference type="PANTHER" id="PTHR43806">
    <property type="entry name" value="PEPTIDASE S8"/>
    <property type="match status" value="1"/>
</dbReference>
<dbReference type="InterPro" id="IPR056002">
    <property type="entry name" value="DUF7580"/>
</dbReference>
<dbReference type="PROSITE" id="PS00136">
    <property type="entry name" value="SUBTILASE_ASP"/>
    <property type="match status" value="1"/>
</dbReference>
<dbReference type="EMBL" id="JAVHNS010000001">
    <property type="protein sequence ID" value="KAK6363379.1"/>
    <property type="molecule type" value="Genomic_DNA"/>
</dbReference>
<gene>
    <name evidence="9" type="ORF">TWF730_000811</name>
</gene>
<evidence type="ECO:0000313" key="10">
    <source>
        <dbReference type="Proteomes" id="UP001373714"/>
    </source>
</evidence>
<proteinExistence type="inferred from homology"/>
<feature type="domain" description="DUF7580" evidence="8">
    <location>
        <begin position="184"/>
        <end position="511"/>
    </location>
</feature>
<evidence type="ECO:0000256" key="5">
    <source>
        <dbReference type="PROSITE-ProRule" id="PRU01240"/>
    </source>
</evidence>
<dbReference type="PRINTS" id="PR00723">
    <property type="entry name" value="SUBTILISIN"/>
</dbReference>
<dbReference type="Gene3D" id="3.40.50.200">
    <property type="entry name" value="Peptidase S8/S53 domain"/>
    <property type="match status" value="1"/>
</dbReference>
<dbReference type="PANTHER" id="PTHR43806:SF11">
    <property type="entry name" value="CEREVISIN-RELATED"/>
    <property type="match status" value="1"/>
</dbReference>
<name>A0AAV9VMS6_9PEZI</name>
<keyword evidence="2 5" id="KW-0645">Protease</keyword>
<accession>A0AAV9VMS6</accession>
<dbReference type="PROSITE" id="PS51892">
    <property type="entry name" value="SUBTILASE"/>
    <property type="match status" value="1"/>
</dbReference>
<dbReference type="InterPro" id="IPR023827">
    <property type="entry name" value="Peptidase_S8_Asp-AS"/>
</dbReference>
<dbReference type="Proteomes" id="UP001373714">
    <property type="component" value="Unassembled WGS sequence"/>
</dbReference>
<sequence>MSLDVGPCIRVYWELLGSVLSPFIDNLPLHDSTRKNGSINRLVALIRGVLELIGANLEPQLYLPHLPEISQEKESEIHEVFCGALEKLESSVSEDILNLDNELQVDQKKTIFPRLSILQVLVHQPSGRPLRTRDYVYPSLNEEALSVLYTRLEALNKTVSAAFPAILHESHPTPLEESITVARHAQDFAKVAETLFTSVVRQMDEHCKRRRDGFIRVAVTGKSQVDMFLPVCRKKDELHPISCFLSAPSEPDKSLQLDSSQGGNKIICESIWRSNKRRQKLVIHFKDECLWERDSDFKRCAQFKKGSLSSFIWGHNEHGEGANSVTSTKQSRAEIPVLLAHSMLCLHKTRWFQHLWDMDRLILWTGPQKAPQDQHPYLASALSMDESTCAAAECIFMTEEEDCDPLYRHTLVLGFGLRLLEIESGRRFPPTDEDLDPEDDEKGTLPFLTLQRALDDLDGTGEVEDDYYNIAKACLEFHNNLKQKRFRDIETSIRELVAIHNLIFSPLLQLLAKKFKGAAADLLEWEYEARKAKPKDEDLKNSKGRCFPQTNSPPVVTVTTPETTHISLHAEVPRASKGGLCGRPDILQTVEYRSNNQLFQERFCPPPEQQVGIQKIQNSVHSLLRLDTNTVRVDAEIQTRSDSRVDGSTMLYEPSERSSEGWFEKVDQLSGLLRARRTERDIYYDKKKVKIAVIDTGISPQDPYAKDMGMGMYKDFVDDEDLEKRDTDGHGTDTVNLIFRVFDAPDVYVARVFKTKRAEDNTPKLVAKSINWALENGVDIIVMALGFSQWHGPIRDAVDTATANQILIFAAAGNWGGQESVAFPARLENVMCMFSTTPGNKNSSHINPPPDRQKTHNFAILGAEVKMPAPSGHPQRTIEGTSISCAIAAGLAGSLLDFSRQPICRDHIHDLKRKREMSAIFEDLSKAFKDGEYYCIAPWSLLKCTWDIRDRESQRIEIRDHLSRVLKNCR</sequence>
<keyword evidence="3 5" id="KW-0378">Hydrolase</keyword>
<evidence type="ECO:0000259" key="8">
    <source>
        <dbReference type="Pfam" id="PF24476"/>
    </source>
</evidence>
<dbReference type="InterPro" id="IPR015500">
    <property type="entry name" value="Peptidase_S8_subtilisin-rel"/>
</dbReference>
<dbReference type="GO" id="GO:0006508">
    <property type="term" value="P:proteolysis"/>
    <property type="evidence" value="ECO:0007669"/>
    <property type="project" value="UniProtKB-KW"/>
</dbReference>
<dbReference type="Pfam" id="PF24476">
    <property type="entry name" value="DUF7580"/>
    <property type="match status" value="1"/>
</dbReference>
<dbReference type="InterPro" id="IPR036852">
    <property type="entry name" value="Peptidase_S8/S53_dom_sf"/>
</dbReference>
<comment type="caution">
    <text evidence="9">The sequence shown here is derived from an EMBL/GenBank/DDBJ whole genome shotgun (WGS) entry which is preliminary data.</text>
</comment>
<feature type="active site" description="Charge relay system" evidence="5">
    <location>
        <position position="882"/>
    </location>
</feature>
<feature type="active site" description="Charge relay system" evidence="5">
    <location>
        <position position="695"/>
    </location>
</feature>
<evidence type="ECO:0000256" key="2">
    <source>
        <dbReference type="ARBA" id="ARBA00022670"/>
    </source>
</evidence>
<dbReference type="InterPro" id="IPR000209">
    <property type="entry name" value="Peptidase_S8/S53_dom"/>
</dbReference>
<comment type="similarity">
    <text evidence="1 5">Belongs to the peptidase S8 family.</text>
</comment>
<evidence type="ECO:0000256" key="3">
    <source>
        <dbReference type="ARBA" id="ARBA00022801"/>
    </source>
</evidence>
<evidence type="ECO:0000313" key="9">
    <source>
        <dbReference type="EMBL" id="KAK6363379.1"/>
    </source>
</evidence>
<evidence type="ECO:0008006" key="11">
    <source>
        <dbReference type="Google" id="ProtNLM"/>
    </source>
</evidence>
<evidence type="ECO:0000256" key="1">
    <source>
        <dbReference type="ARBA" id="ARBA00011073"/>
    </source>
</evidence>